<gene>
    <name evidence="2" type="primary">araN_3</name>
    <name evidence="2" type="ORF">RL72_03378</name>
</gene>
<protein>
    <submittedName>
        <fullName evidence="2">Putative arabinose-binding protein</fullName>
    </submittedName>
</protein>
<feature type="signal peptide" evidence="1">
    <location>
        <begin position="1"/>
        <end position="22"/>
    </location>
</feature>
<reference evidence="2 3" key="1">
    <citation type="submission" date="2015-02" db="EMBL/GenBank/DDBJ databases">
        <title>Draft genome sequences of ten Microbacterium spp. with emphasis on heavy metal contaminated environments.</title>
        <authorList>
            <person name="Corretto E."/>
        </authorList>
    </citation>
    <scope>NUCLEOTIDE SEQUENCE [LARGE SCALE GENOMIC DNA]</scope>
    <source>
        <strain evidence="2 3">DSM 23848</strain>
    </source>
</reference>
<sequence>MRISTRIIAIGASALVATLGLASCSGGGSGGNGSGGGTATEANKPAKLTVAAWMDFPPELIQSFEKKYGIKVVVNKYPDGASAQTVVRNGLSSNGSGLSDVHLIELDSWTETMSVPSDWVTLPAVPDRWVDWKVTQGSVDGKIKGYGTDIGPLGIAYNQDMLSAAGVATDEASFSTFIGGDDATWQSFLDAGRQYVAHSDNYFIDSLSSAFQAAINLLPAAFEDPKSGKPYDMADNAEIKKLFMMFADAAQDHISAGIPIGNADWGAGFQNKKWATVVTPAWMSGIIASNADGVSGWRVSSTFPEGGGNWGGSFFAVPATGKHTAWAVKLADYLTSSDAAIQWFHKNGQFPSQTDAIKSPDIADTKSDFFGGQQLGKIYGDLAAKAGDSAAGGFRGKNFAGIQKLATNGISLVESGAATPQQAWDKVVSDFNALGFDTAKK</sequence>
<comment type="caution">
    <text evidence="2">The sequence shown here is derived from an EMBL/GenBank/DDBJ whole genome shotgun (WGS) entry which is preliminary data.</text>
</comment>
<evidence type="ECO:0000256" key="1">
    <source>
        <dbReference type="SAM" id="SignalP"/>
    </source>
</evidence>
<dbReference type="Proteomes" id="UP000033448">
    <property type="component" value="Unassembled WGS sequence"/>
</dbReference>
<dbReference type="RefSeq" id="WP_045252020.1">
    <property type="nucleotide sequence ID" value="NZ_CP099706.1"/>
</dbReference>
<accession>A0A0F0KFI9</accession>
<dbReference type="AlphaFoldDB" id="A0A0F0KFI9"/>
<dbReference type="EMBL" id="JYIT01000085">
    <property type="protein sequence ID" value="KJL18905.1"/>
    <property type="molecule type" value="Genomic_DNA"/>
</dbReference>
<proteinExistence type="predicted"/>
<evidence type="ECO:0000313" key="3">
    <source>
        <dbReference type="Proteomes" id="UP000033448"/>
    </source>
</evidence>
<dbReference type="PANTHER" id="PTHR43649:SF32">
    <property type="entry name" value="SUGAR BINDING SECRETED PROTEIN"/>
    <property type="match status" value="1"/>
</dbReference>
<dbReference type="PATRIC" id="fig|582680.7.peg.3433"/>
<dbReference type="PROSITE" id="PS51257">
    <property type="entry name" value="PROKAR_LIPOPROTEIN"/>
    <property type="match status" value="1"/>
</dbReference>
<keyword evidence="3" id="KW-1185">Reference proteome</keyword>
<dbReference type="SUPFAM" id="SSF53850">
    <property type="entry name" value="Periplasmic binding protein-like II"/>
    <property type="match status" value="1"/>
</dbReference>
<dbReference type="Pfam" id="PF13416">
    <property type="entry name" value="SBP_bac_8"/>
    <property type="match status" value="1"/>
</dbReference>
<feature type="chain" id="PRO_5002444512" evidence="1">
    <location>
        <begin position="23"/>
        <end position="441"/>
    </location>
</feature>
<dbReference type="PANTHER" id="PTHR43649">
    <property type="entry name" value="ARABINOSE-BINDING PROTEIN-RELATED"/>
    <property type="match status" value="1"/>
</dbReference>
<dbReference type="InterPro" id="IPR050490">
    <property type="entry name" value="Bact_solute-bd_prot1"/>
</dbReference>
<organism evidence="2 3">
    <name type="scientific">Microbacterium azadirachtae</name>
    <dbReference type="NCBI Taxonomy" id="582680"/>
    <lineage>
        <taxon>Bacteria</taxon>
        <taxon>Bacillati</taxon>
        <taxon>Actinomycetota</taxon>
        <taxon>Actinomycetes</taxon>
        <taxon>Micrococcales</taxon>
        <taxon>Microbacteriaceae</taxon>
        <taxon>Microbacterium</taxon>
    </lineage>
</organism>
<dbReference type="InterPro" id="IPR006059">
    <property type="entry name" value="SBP"/>
</dbReference>
<keyword evidence="1" id="KW-0732">Signal</keyword>
<dbReference type="Gene3D" id="3.40.190.10">
    <property type="entry name" value="Periplasmic binding protein-like II"/>
    <property type="match status" value="1"/>
</dbReference>
<dbReference type="OrthoDB" id="3226017at2"/>
<evidence type="ECO:0000313" key="2">
    <source>
        <dbReference type="EMBL" id="KJL18905.1"/>
    </source>
</evidence>
<name>A0A0F0KFI9_9MICO</name>